<evidence type="ECO:0000313" key="3">
    <source>
        <dbReference type="Proteomes" id="UP000186817"/>
    </source>
</evidence>
<evidence type="ECO:0000256" key="1">
    <source>
        <dbReference type="SAM" id="MobiDB-lite"/>
    </source>
</evidence>
<reference evidence="2 3" key="1">
    <citation type="submission" date="2016-02" db="EMBL/GenBank/DDBJ databases">
        <title>Genome analysis of coral dinoflagellate symbionts highlights evolutionary adaptations to a symbiotic lifestyle.</title>
        <authorList>
            <person name="Aranda M."/>
            <person name="Li Y."/>
            <person name="Liew Y.J."/>
            <person name="Baumgarten S."/>
            <person name="Simakov O."/>
            <person name="Wilson M."/>
            <person name="Piel J."/>
            <person name="Ashoor H."/>
            <person name="Bougouffa S."/>
            <person name="Bajic V.B."/>
            <person name="Ryu T."/>
            <person name="Ravasi T."/>
            <person name="Bayer T."/>
            <person name="Micklem G."/>
            <person name="Kim H."/>
            <person name="Bhak J."/>
            <person name="Lajeunesse T.C."/>
            <person name="Voolstra C.R."/>
        </authorList>
    </citation>
    <scope>NUCLEOTIDE SEQUENCE [LARGE SCALE GENOMIC DNA]</scope>
    <source>
        <strain evidence="2 3">CCMP2467</strain>
    </source>
</reference>
<organism evidence="2 3">
    <name type="scientific">Symbiodinium microadriaticum</name>
    <name type="common">Dinoflagellate</name>
    <name type="synonym">Zooxanthella microadriatica</name>
    <dbReference type="NCBI Taxonomy" id="2951"/>
    <lineage>
        <taxon>Eukaryota</taxon>
        <taxon>Sar</taxon>
        <taxon>Alveolata</taxon>
        <taxon>Dinophyceae</taxon>
        <taxon>Suessiales</taxon>
        <taxon>Symbiodiniaceae</taxon>
        <taxon>Symbiodinium</taxon>
    </lineage>
</organism>
<dbReference type="Proteomes" id="UP000186817">
    <property type="component" value="Unassembled WGS sequence"/>
</dbReference>
<evidence type="ECO:0000313" key="2">
    <source>
        <dbReference type="EMBL" id="OLP91295.1"/>
    </source>
</evidence>
<keyword evidence="3" id="KW-1185">Reference proteome</keyword>
<name>A0A1Q9D7Y0_SYMMI</name>
<comment type="caution">
    <text evidence="2">The sequence shown here is derived from an EMBL/GenBank/DDBJ whole genome shotgun (WGS) entry which is preliminary data.</text>
</comment>
<accession>A0A1Q9D7Y0</accession>
<proteinExistence type="predicted"/>
<dbReference type="EMBL" id="LSRX01000672">
    <property type="protein sequence ID" value="OLP91295.1"/>
    <property type="molecule type" value="Genomic_DNA"/>
</dbReference>
<protein>
    <submittedName>
        <fullName evidence="2">Uncharacterized protein</fullName>
    </submittedName>
</protein>
<dbReference type="AlphaFoldDB" id="A0A1Q9D7Y0"/>
<gene>
    <name evidence="2" type="ORF">AK812_SmicGene27024</name>
</gene>
<sequence>MSSFGSAAQCLGHKVCPIFGVEPWQKTSKERGHEGGRATTDSSNMLLNEVELFRGFAKNGFRRGSGRARGGERLVPARAPGPGKA</sequence>
<feature type="region of interest" description="Disordered" evidence="1">
    <location>
        <begin position="61"/>
        <end position="85"/>
    </location>
</feature>